<feature type="compositionally biased region" description="Pro residues" evidence="1">
    <location>
        <begin position="244"/>
        <end position="253"/>
    </location>
</feature>
<gene>
    <name evidence="2" type="ORF">ANANG_G00097170</name>
</gene>
<comment type="caution">
    <text evidence="2">The sequence shown here is derived from an EMBL/GenBank/DDBJ whole genome shotgun (WGS) entry which is preliminary data.</text>
</comment>
<protein>
    <submittedName>
        <fullName evidence="2">Uncharacterized protein</fullName>
    </submittedName>
</protein>
<evidence type="ECO:0000313" key="2">
    <source>
        <dbReference type="EMBL" id="KAG5848313.1"/>
    </source>
</evidence>
<feature type="region of interest" description="Disordered" evidence="1">
    <location>
        <begin position="106"/>
        <end position="321"/>
    </location>
</feature>
<feature type="region of interest" description="Disordered" evidence="1">
    <location>
        <begin position="348"/>
        <end position="372"/>
    </location>
</feature>
<keyword evidence="3" id="KW-1185">Reference proteome</keyword>
<sequence>MNTGNESHSSDSDGWRSRSATDGLRNGEASSSSLAAKGFRSVRPNLQDKKSPTPVPLPPPRRESYHITPPGTTPPPYSPLQSLTDPFGPLLKIDGADCLVQGKRVIQQTTYSSTTTSSSYSRTASTSATPPQPADDPPKPVDTPSLSNASPPPLKPTSSEGVNPPSTPPAQPGPVPRENTSPTSPAPPEIHTSSLTIQMAAPRSPEPGAPGPAVETGQGPKPETKEPQADPPVPSVEPKQAEPQPQPTVPPVPTERKKAEPQKAGPQDVEEAPPLPPRPTIGGHSPRVPRLPAQGPLPDGVRAVPERGWPGPDARLRQSEAASPITVSALSHYSSSSAVLEELQNCALDSPGASATPSPTLSQMSAAPMTRP</sequence>
<name>A0A9D3MIP3_ANGAN</name>
<proteinExistence type="predicted"/>
<feature type="region of interest" description="Disordered" evidence="1">
    <location>
        <begin position="1"/>
        <end position="92"/>
    </location>
</feature>
<dbReference type="Proteomes" id="UP001044222">
    <property type="component" value="Unassembled WGS sequence"/>
</dbReference>
<evidence type="ECO:0000313" key="3">
    <source>
        <dbReference type="Proteomes" id="UP001044222"/>
    </source>
</evidence>
<reference evidence="2" key="1">
    <citation type="submission" date="2021-01" db="EMBL/GenBank/DDBJ databases">
        <title>A chromosome-scale assembly of European eel, Anguilla anguilla.</title>
        <authorList>
            <person name="Henkel C."/>
            <person name="Jong-Raadsen S.A."/>
            <person name="Dufour S."/>
            <person name="Weltzien F.-A."/>
            <person name="Palstra A.P."/>
            <person name="Pelster B."/>
            <person name="Spaink H.P."/>
            <person name="Van Den Thillart G.E."/>
            <person name="Jansen H."/>
            <person name="Zahm M."/>
            <person name="Klopp C."/>
            <person name="Cedric C."/>
            <person name="Louis A."/>
            <person name="Berthelot C."/>
            <person name="Parey E."/>
            <person name="Roest Crollius H."/>
            <person name="Montfort J."/>
            <person name="Robinson-Rechavi M."/>
            <person name="Bucao C."/>
            <person name="Bouchez O."/>
            <person name="Gislard M."/>
            <person name="Lluch J."/>
            <person name="Milhes M."/>
            <person name="Lampietro C."/>
            <person name="Lopez Roques C."/>
            <person name="Donnadieu C."/>
            <person name="Braasch I."/>
            <person name="Desvignes T."/>
            <person name="Postlethwait J."/>
            <person name="Bobe J."/>
            <person name="Guiguen Y."/>
            <person name="Dirks R."/>
        </authorList>
    </citation>
    <scope>NUCLEOTIDE SEQUENCE</scope>
    <source>
        <strain evidence="2">Tag_6206</strain>
        <tissue evidence="2">Liver</tissue>
    </source>
</reference>
<dbReference type="EMBL" id="JAFIRN010000005">
    <property type="protein sequence ID" value="KAG5848313.1"/>
    <property type="molecule type" value="Genomic_DNA"/>
</dbReference>
<accession>A0A9D3MIP3</accession>
<feature type="compositionally biased region" description="Pro residues" evidence="1">
    <location>
        <begin position="165"/>
        <end position="175"/>
    </location>
</feature>
<dbReference type="AlphaFoldDB" id="A0A9D3MIP3"/>
<organism evidence="2 3">
    <name type="scientific">Anguilla anguilla</name>
    <name type="common">European freshwater eel</name>
    <name type="synonym">Muraena anguilla</name>
    <dbReference type="NCBI Taxonomy" id="7936"/>
    <lineage>
        <taxon>Eukaryota</taxon>
        <taxon>Metazoa</taxon>
        <taxon>Chordata</taxon>
        <taxon>Craniata</taxon>
        <taxon>Vertebrata</taxon>
        <taxon>Euteleostomi</taxon>
        <taxon>Actinopterygii</taxon>
        <taxon>Neopterygii</taxon>
        <taxon>Teleostei</taxon>
        <taxon>Anguilliformes</taxon>
        <taxon>Anguillidae</taxon>
        <taxon>Anguilla</taxon>
    </lineage>
</organism>
<feature type="compositionally biased region" description="Low complexity" evidence="1">
    <location>
        <begin position="109"/>
        <end position="129"/>
    </location>
</feature>
<feature type="compositionally biased region" description="Polar residues" evidence="1">
    <location>
        <begin position="353"/>
        <end position="365"/>
    </location>
</feature>
<evidence type="ECO:0000256" key="1">
    <source>
        <dbReference type="SAM" id="MobiDB-lite"/>
    </source>
</evidence>